<dbReference type="SUPFAM" id="SSF51695">
    <property type="entry name" value="PLC-like phosphodiesterases"/>
    <property type="match status" value="1"/>
</dbReference>
<dbReference type="RefSeq" id="WP_106836689.1">
    <property type="nucleotide sequence ID" value="NZ_JARMEW010000053.1"/>
</dbReference>
<name>A0ABX5FGB7_9BACL</name>
<dbReference type="GeneID" id="95754362"/>
<gene>
    <name evidence="2" type="ORF">C7R92_30280</name>
</gene>
<sequence>MPPLIYAHRGASGLFPENTMGSFQAAVRRKANGIELDVQLSSDNKLVVIHDHSLERTTNGSGMVRQYTLRELRQLRADKDSSMRVPKAHIPTLQEVFQTFVDTPLRFIIELKNFFLDQPHLEELVIEQIRRYQLTERTIISAFNFDSLLRIKQLDATQRTGLLYVGPLVKPWEVASSYRADQLHVPYDQLTEDLVKQAKEHHFEVLSWTVNSGRQIQRAIDCGVDGLITNYPKRARNLIRNLIE</sequence>
<reference evidence="2 3" key="1">
    <citation type="submission" date="2018-03" db="EMBL/GenBank/DDBJ databases">
        <title>Brevisbacillus phylogenomics.</title>
        <authorList>
            <person name="Dunlap C."/>
        </authorList>
    </citation>
    <scope>NUCLEOTIDE SEQUENCE [LARGE SCALE GENOMIC DNA]</scope>
    <source>
        <strain evidence="2 3">NRRL B-41110</strain>
    </source>
</reference>
<accession>A0ABX5FGB7</accession>
<dbReference type="PANTHER" id="PTHR46211:SF1">
    <property type="entry name" value="GLYCEROPHOSPHODIESTER PHOSPHODIESTERASE, CYTOPLASMIC"/>
    <property type="match status" value="1"/>
</dbReference>
<evidence type="ECO:0000259" key="1">
    <source>
        <dbReference type="PROSITE" id="PS51704"/>
    </source>
</evidence>
<feature type="domain" description="GP-PDE" evidence="1">
    <location>
        <begin position="3"/>
        <end position="239"/>
    </location>
</feature>
<dbReference type="PANTHER" id="PTHR46211">
    <property type="entry name" value="GLYCEROPHOSPHORYL DIESTER PHOSPHODIESTERASE"/>
    <property type="match status" value="1"/>
</dbReference>
<dbReference type="InterPro" id="IPR017946">
    <property type="entry name" value="PLC-like_Pdiesterase_TIM-brl"/>
</dbReference>
<evidence type="ECO:0000313" key="3">
    <source>
        <dbReference type="Proteomes" id="UP000241645"/>
    </source>
</evidence>
<proteinExistence type="predicted"/>
<dbReference type="PROSITE" id="PS51704">
    <property type="entry name" value="GP_PDE"/>
    <property type="match status" value="1"/>
</dbReference>
<dbReference type="EMBL" id="PXZO01000068">
    <property type="protein sequence ID" value="PSK02686.1"/>
    <property type="molecule type" value="Genomic_DNA"/>
</dbReference>
<dbReference type="Gene3D" id="3.20.20.190">
    <property type="entry name" value="Phosphatidylinositol (PI) phosphodiesterase"/>
    <property type="match status" value="1"/>
</dbReference>
<dbReference type="InterPro" id="IPR030395">
    <property type="entry name" value="GP_PDE_dom"/>
</dbReference>
<keyword evidence="3" id="KW-1185">Reference proteome</keyword>
<dbReference type="Pfam" id="PF03009">
    <property type="entry name" value="GDPD"/>
    <property type="match status" value="1"/>
</dbReference>
<dbReference type="CDD" id="cd08563">
    <property type="entry name" value="GDPD_TtGDE_like"/>
    <property type="match status" value="1"/>
</dbReference>
<evidence type="ECO:0000313" key="2">
    <source>
        <dbReference type="EMBL" id="PSK02686.1"/>
    </source>
</evidence>
<organism evidence="2 3">
    <name type="scientific">Brevibacillus porteri</name>
    <dbReference type="NCBI Taxonomy" id="2126350"/>
    <lineage>
        <taxon>Bacteria</taxon>
        <taxon>Bacillati</taxon>
        <taxon>Bacillota</taxon>
        <taxon>Bacilli</taxon>
        <taxon>Bacillales</taxon>
        <taxon>Paenibacillaceae</taxon>
        <taxon>Brevibacillus</taxon>
    </lineage>
</organism>
<comment type="caution">
    <text evidence="2">The sequence shown here is derived from an EMBL/GenBank/DDBJ whole genome shotgun (WGS) entry which is preliminary data.</text>
</comment>
<dbReference type="Proteomes" id="UP000241645">
    <property type="component" value="Unassembled WGS sequence"/>
</dbReference>
<protein>
    <submittedName>
        <fullName evidence="2">Glycerophosphodiester phosphodiesterase</fullName>
    </submittedName>
</protein>